<protein>
    <submittedName>
        <fullName evidence="1">Uncharacterized protein</fullName>
    </submittedName>
</protein>
<gene>
    <name evidence="1" type="ORF">SAMN02745244_03245</name>
</gene>
<dbReference type="EMBL" id="FQZG01000081">
    <property type="protein sequence ID" value="SHJ78408.1"/>
    <property type="molecule type" value="Genomic_DNA"/>
</dbReference>
<keyword evidence="2" id="KW-1185">Reference proteome</keyword>
<dbReference type="STRING" id="1123357.SAMN02745244_03245"/>
<dbReference type="RefSeq" id="WP_073190298.1">
    <property type="nucleotide sequence ID" value="NZ_FQZG01000081.1"/>
</dbReference>
<evidence type="ECO:0000313" key="2">
    <source>
        <dbReference type="Proteomes" id="UP000184512"/>
    </source>
</evidence>
<organism evidence="1 2">
    <name type="scientific">Tessaracoccus bendigoensis DSM 12906</name>
    <dbReference type="NCBI Taxonomy" id="1123357"/>
    <lineage>
        <taxon>Bacteria</taxon>
        <taxon>Bacillati</taxon>
        <taxon>Actinomycetota</taxon>
        <taxon>Actinomycetes</taxon>
        <taxon>Propionibacteriales</taxon>
        <taxon>Propionibacteriaceae</taxon>
        <taxon>Tessaracoccus</taxon>
    </lineage>
</organism>
<sequence length="177" mass="19317">MALFRRKGTHFDGLADALGQPAEVLAHGTGDGVVVAGTREALAVLSEGVWRVWPWERVSGGAWSSETAQFRWKTVDGESHALTLTEANRLPQLFRERIEASTVIQSLIDAPVRGQVQIIGRRSLGKQTSVDWYAVPSGGADLDDPTTREAVVAETDRLSAEYFGDGTNPDWRSAREV</sequence>
<dbReference type="OrthoDB" id="5144898at2"/>
<name>A0A1M6M4I4_9ACTN</name>
<dbReference type="Proteomes" id="UP000184512">
    <property type="component" value="Unassembled WGS sequence"/>
</dbReference>
<evidence type="ECO:0000313" key="1">
    <source>
        <dbReference type="EMBL" id="SHJ78408.1"/>
    </source>
</evidence>
<proteinExistence type="predicted"/>
<reference evidence="1 2" key="1">
    <citation type="submission" date="2016-11" db="EMBL/GenBank/DDBJ databases">
        <authorList>
            <person name="Jaros S."/>
            <person name="Januszkiewicz K."/>
            <person name="Wedrychowicz H."/>
        </authorList>
    </citation>
    <scope>NUCLEOTIDE SEQUENCE [LARGE SCALE GENOMIC DNA]</scope>
    <source>
        <strain evidence="1 2">DSM 12906</strain>
    </source>
</reference>
<dbReference type="AlphaFoldDB" id="A0A1M6M4I4"/>
<accession>A0A1M6M4I4</accession>